<feature type="domain" description="DUF6883" evidence="7">
    <location>
        <begin position="230"/>
        <end position="323"/>
    </location>
</feature>
<dbReference type="STRING" id="863227.GCA_000373005_04975"/>
<evidence type="ECO:0000259" key="7">
    <source>
        <dbReference type="Pfam" id="PF21814"/>
    </source>
</evidence>
<feature type="region of interest" description="Disordered" evidence="5">
    <location>
        <begin position="195"/>
        <end position="223"/>
    </location>
</feature>
<comment type="caution">
    <text evidence="8">The sequence shown here is derived from an EMBL/GenBank/DDBJ whole genome shotgun (WGS) entry which is preliminary data.</text>
</comment>
<keyword evidence="9" id="KW-1185">Reference proteome</keyword>
<dbReference type="InterPro" id="IPR049250">
    <property type="entry name" value="DUF6883"/>
</dbReference>
<dbReference type="Pfam" id="PF04829">
    <property type="entry name" value="PT-VENN"/>
    <property type="match status" value="1"/>
</dbReference>
<reference evidence="8 9" key="1">
    <citation type="submission" date="2018-01" db="EMBL/GenBank/DDBJ databases">
        <title>Whole genome analyses suggest that Burkholderia sensu lato contains two further novel genera in the rhizoxinica-symbiotica group Mycetohabitans gen. nov., and Trinickia gen. nov.: implications for the evolution of diazotrophy and nodulation in the Burkholderiaceae.</title>
        <authorList>
            <person name="Estrada-de los Santos P."/>
            <person name="Palmer M."/>
            <person name="Chavez-Ramirez B."/>
            <person name="Beukes C."/>
            <person name="Steenkamp E.T."/>
            <person name="Hirsch A.M."/>
            <person name="Manyaka P."/>
            <person name="Maluk M."/>
            <person name="Lafos M."/>
            <person name="Crook M."/>
            <person name="Gross E."/>
            <person name="Simon M.F."/>
            <person name="Bueno dos Reis Junior F."/>
            <person name="Poole P.S."/>
            <person name="Venter S.N."/>
            <person name="James E.K."/>
        </authorList>
    </citation>
    <scope>NUCLEOTIDE SEQUENCE [LARGE SCALE GENOMIC DNA]</scope>
    <source>
        <strain evidence="8 9">JPY 581</strain>
    </source>
</reference>
<keyword evidence="4" id="KW-0843">Virulence</keyword>
<gene>
    <name evidence="8" type="ORF">C0Z20_30820</name>
</gene>
<dbReference type="OrthoDB" id="5666689at2"/>
<dbReference type="Pfam" id="PF21814">
    <property type="entry name" value="DUF6883"/>
    <property type="match status" value="1"/>
</dbReference>
<proteinExistence type="predicted"/>
<comment type="subcellular location">
    <subcellularLocation>
        <location evidence="1">Target cell</location>
        <location evidence="1">Target cell cytoplasm</location>
    </subcellularLocation>
</comment>
<dbReference type="InterPro" id="IPR006914">
    <property type="entry name" value="VENN_dom"/>
</dbReference>
<dbReference type="GO" id="GO:0090729">
    <property type="term" value="F:toxin activity"/>
    <property type="evidence" value="ECO:0007669"/>
    <property type="project" value="UniProtKB-KW"/>
</dbReference>
<evidence type="ECO:0000256" key="5">
    <source>
        <dbReference type="SAM" id="MobiDB-lite"/>
    </source>
</evidence>
<name>A0A2N7WJI4_9BURK</name>
<keyword evidence="2" id="KW-0800">Toxin</keyword>
<evidence type="ECO:0000256" key="2">
    <source>
        <dbReference type="ARBA" id="ARBA00022656"/>
    </source>
</evidence>
<evidence type="ECO:0000256" key="1">
    <source>
        <dbReference type="ARBA" id="ARBA00004219"/>
    </source>
</evidence>
<dbReference type="AlphaFoldDB" id="A0A2N7WJI4"/>
<protein>
    <submittedName>
        <fullName evidence="8">Filamentous hemagglutinin</fullName>
    </submittedName>
</protein>
<evidence type="ECO:0000313" key="9">
    <source>
        <dbReference type="Proteomes" id="UP000235777"/>
    </source>
</evidence>
<evidence type="ECO:0000259" key="6">
    <source>
        <dbReference type="Pfam" id="PF04829"/>
    </source>
</evidence>
<dbReference type="EMBL" id="PNYC01000046">
    <property type="protein sequence ID" value="PMS29435.1"/>
    <property type="molecule type" value="Genomic_DNA"/>
</dbReference>
<accession>A0A2N7WJI4</accession>
<organism evidence="8 9">
    <name type="scientific">Trinickia symbiotica</name>
    <dbReference type="NCBI Taxonomy" id="863227"/>
    <lineage>
        <taxon>Bacteria</taxon>
        <taxon>Pseudomonadati</taxon>
        <taxon>Pseudomonadota</taxon>
        <taxon>Betaproteobacteria</taxon>
        <taxon>Burkholderiales</taxon>
        <taxon>Burkholderiaceae</taxon>
        <taxon>Trinickia</taxon>
    </lineage>
</organism>
<keyword evidence="3" id="KW-1266">Target cell cytoplasm</keyword>
<feature type="region of interest" description="Disordered" evidence="5">
    <location>
        <begin position="142"/>
        <end position="171"/>
    </location>
</feature>
<evidence type="ECO:0000256" key="3">
    <source>
        <dbReference type="ARBA" id="ARBA00022913"/>
    </source>
</evidence>
<feature type="compositionally biased region" description="Polar residues" evidence="5">
    <location>
        <begin position="142"/>
        <end position="165"/>
    </location>
</feature>
<sequence length="326" mass="32226">MAYLGLHAALGCAASAAEGAGCEGGAIGGAASALASPLLLGAIDPTGAALDPGQQAAMAGFATLVGGGLAGLAGANAQGGATAAQNEVLNNTDNHPESAAKNGGVLGTLAGAFSDLLNANNAAKSWVQGQINQFIGLMNANSGQTGPSDANNQLPGGGNDNNPSGTAGAVVTPSIPIPTPYGGVVMTPPLIAPGTPILSSGGSGDDTGGSATGQEPATSKVGFDTSNLESKLGGYLLDPAHPQNQTKANWFSQALGFDQSNWQDLASQLYFDPATAVPTKTTQYGQTYEQVIPITGANGKTIDTTFVFMKDNSGTVRLVTGIPAKK</sequence>
<evidence type="ECO:0000313" key="8">
    <source>
        <dbReference type="EMBL" id="PMS29435.1"/>
    </source>
</evidence>
<evidence type="ECO:0000256" key="4">
    <source>
        <dbReference type="ARBA" id="ARBA00023026"/>
    </source>
</evidence>
<feature type="domain" description="VENN motif-containing" evidence="6">
    <location>
        <begin position="50"/>
        <end position="91"/>
    </location>
</feature>
<feature type="compositionally biased region" description="Gly residues" evidence="5">
    <location>
        <begin position="201"/>
        <end position="211"/>
    </location>
</feature>
<dbReference type="Proteomes" id="UP000235777">
    <property type="component" value="Unassembled WGS sequence"/>
</dbReference>